<dbReference type="OrthoDB" id="9816579at2"/>
<dbReference type="Pfam" id="PF00263">
    <property type="entry name" value="Secretin"/>
    <property type="match status" value="1"/>
</dbReference>
<evidence type="ECO:0000256" key="6">
    <source>
        <dbReference type="RuleBase" id="RU004003"/>
    </source>
</evidence>
<dbReference type="Pfam" id="PF07660">
    <property type="entry name" value="STN"/>
    <property type="match status" value="1"/>
</dbReference>
<dbReference type="PANTHER" id="PTHR30332">
    <property type="entry name" value="PROBABLE GENERAL SECRETION PATHWAY PROTEIN D"/>
    <property type="match status" value="1"/>
</dbReference>
<dbReference type="Gene3D" id="3.30.1370.120">
    <property type="match status" value="1"/>
</dbReference>
<dbReference type="InterPro" id="IPR050810">
    <property type="entry name" value="Bact_Secretion_Sys_Channel"/>
</dbReference>
<reference evidence="8 9" key="1">
    <citation type="submission" date="2018-05" db="EMBL/GenBank/DDBJ databases">
        <title>Chitinophaga sp. K3CV102501T nov., isolated from isolated from a monsoon evergreen broad-leaved forest soil.</title>
        <authorList>
            <person name="Lv Y."/>
        </authorList>
    </citation>
    <scope>NUCLEOTIDE SEQUENCE [LARGE SCALE GENOMIC DNA]</scope>
    <source>
        <strain evidence="8 9">GDMCC 1.1325</strain>
    </source>
</reference>
<organism evidence="8 9">
    <name type="scientific">Chitinophaga flava</name>
    <dbReference type="NCBI Taxonomy" id="2259036"/>
    <lineage>
        <taxon>Bacteria</taxon>
        <taxon>Pseudomonadati</taxon>
        <taxon>Bacteroidota</taxon>
        <taxon>Chitinophagia</taxon>
        <taxon>Chitinophagales</taxon>
        <taxon>Chitinophagaceae</taxon>
        <taxon>Chitinophaga</taxon>
    </lineage>
</organism>
<protein>
    <submittedName>
        <fullName evidence="8">General secretion pathway protein GspD</fullName>
    </submittedName>
</protein>
<dbReference type="InterPro" id="IPR038591">
    <property type="entry name" value="NolW-like_sf"/>
</dbReference>
<evidence type="ECO:0000259" key="7">
    <source>
        <dbReference type="SMART" id="SM00965"/>
    </source>
</evidence>
<keyword evidence="2" id="KW-0813">Transport</keyword>
<dbReference type="RefSeq" id="WP_113614321.1">
    <property type="nucleotide sequence ID" value="NZ_QFFJ01000001.1"/>
</dbReference>
<keyword evidence="5" id="KW-0998">Cell outer membrane</keyword>
<dbReference type="GO" id="GO:0009306">
    <property type="term" value="P:protein secretion"/>
    <property type="evidence" value="ECO:0007669"/>
    <property type="project" value="InterPro"/>
</dbReference>
<dbReference type="SMART" id="SM00965">
    <property type="entry name" value="STN"/>
    <property type="match status" value="2"/>
</dbReference>
<evidence type="ECO:0000256" key="1">
    <source>
        <dbReference type="ARBA" id="ARBA00004370"/>
    </source>
</evidence>
<comment type="subcellular location">
    <subcellularLocation>
        <location evidence="1">Membrane</location>
    </subcellularLocation>
</comment>
<evidence type="ECO:0000313" key="8">
    <source>
        <dbReference type="EMBL" id="RBL91721.1"/>
    </source>
</evidence>
<evidence type="ECO:0000256" key="3">
    <source>
        <dbReference type="ARBA" id="ARBA00022729"/>
    </source>
</evidence>
<dbReference type="AlphaFoldDB" id="A0A365Y0D8"/>
<comment type="similarity">
    <text evidence="6">Belongs to the bacterial secretin family.</text>
</comment>
<dbReference type="Gene3D" id="3.55.50.30">
    <property type="match status" value="1"/>
</dbReference>
<name>A0A365Y0D8_9BACT</name>
<evidence type="ECO:0000256" key="5">
    <source>
        <dbReference type="ARBA" id="ARBA00023237"/>
    </source>
</evidence>
<dbReference type="InterPro" id="IPR011662">
    <property type="entry name" value="Secretin/TonB_short_N"/>
</dbReference>
<evidence type="ECO:0000313" key="9">
    <source>
        <dbReference type="Proteomes" id="UP000253410"/>
    </source>
</evidence>
<evidence type="ECO:0000256" key="4">
    <source>
        <dbReference type="ARBA" id="ARBA00023136"/>
    </source>
</evidence>
<dbReference type="GO" id="GO:0015627">
    <property type="term" value="C:type II protein secretion system complex"/>
    <property type="evidence" value="ECO:0007669"/>
    <property type="project" value="TreeGrafter"/>
</dbReference>
<keyword evidence="9" id="KW-1185">Reference proteome</keyword>
<dbReference type="InterPro" id="IPR001775">
    <property type="entry name" value="GspD/PilQ"/>
</dbReference>
<dbReference type="GO" id="GO:0019867">
    <property type="term" value="C:outer membrane"/>
    <property type="evidence" value="ECO:0007669"/>
    <property type="project" value="InterPro"/>
</dbReference>
<dbReference type="Gene3D" id="3.30.1370.130">
    <property type="match status" value="1"/>
</dbReference>
<evidence type="ECO:0000256" key="2">
    <source>
        <dbReference type="ARBA" id="ARBA00022448"/>
    </source>
</evidence>
<keyword evidence="4" id="KW-0472">Membrane</keyword>
<dbReference type="PRINTS" id="PR00811">
    <property type="entry name" value="BCTERIALGSPD"/>
</dbReference>
<dbReference type="Proteomes" id="UP000253410">
    <property type="component" value="Unassembled WGS sequence"/>
</dbReference>
<feature type="domain" description="Secretin/TonB short N-terminal" evidence="7">
    <location>
        <begin position="148"/>
        <end position="198"/>
    </location>
</feature>
<sequence length="626" mass="69710">MAQMPVKDRMATLTQNLNDLSINVPGLRQKASISVSGSTLQEVLRGIANTHRLNLNIDPSLTEKVTNYFDGETVSNVLIYLAKQYNLDFNFTGNIIYITHYQDPYKNLPPPPKELRINYNNATGNITLDLHNDSLMNVAKRITVTTNKNVVVVPDLFGKTVSGYIQDLPIPNALEKLALTNNFKFTRTNDEVYVLEPLANGEKILLKPELKPIPNSNTVIRKFNGNSSGNIDALYDNSGRKMISLNVNAMPIRDVLRNIADQTGMNYFIYTDIQGNITANFSNIELEKALQYIFQGTEYTYRIEKDIYMIGNRLNEGLRTYKIVQLQNRSMDSLMHLLPPELKKNVEVKEFKELNSLLLSGSAPDIEMIQAFVKQIDKVVPMITIEVILMDVKKGKSIKTGIRAGVSDSVKTGGTFLGERGLDYTFGAKSINDFLGRIGINNIFNLGKVTPNFYVQLSALESNSNIDLRQTPKLSTLNGHVANLSIGSTRYYTVSTQNVMGSLNPQTLVTQQYIPVEANLSIDIMPIVSGDEQVTLNIDVKIADFIGDPPNNAPPPSSNSKFKSIIRVKNEEMVVLGGIERNEKSESGGGIPVLSRIPVLKWLFSSRSRTTSKTVSLVFIKPTIIY</sequence>
<accession>A0A365Y0D8</accession>
<comment type="caution">
    <text evidence="8">The sequence shown here is derived from an EMBL/GenBank/DDBJ whole genome shotgun (WGS) entry which is preliminary data.</text>
</comment>
<dbReference type="EMBL" id="QFFJ01000001">
    <property type="protein sequence ID" value="RBL91721.1"/>
    <property type="molecule type" value="Genomic_DNA"/>
</dbReference>
<proteinExistence type="inferred from homology"/>
<feature type="domain" description="Secretin/TonB short N-terminal" evidence="7">
    <location>
        <begin position="265"/>
        <end position="313"/>
    </location>
</feature>
<gene>
    <name evidence="8" type="ORF">DF182_03695</name>
</gene>
<keyword evidence="3" id="KW-0732">Signal</keyword>
<dbReference type="PANTHER" id="PTHR30332:SF24">
    <property type="entry name" value="SECRETIN GSPD-RELATED"/>
    <property type="match status" value="1"/>
</dbReference>
<dbReference type="InterPro" id="IPR004846">
    <property type="entry name" value="T2SS/T3SS_dom"/>
</dbReference>